<feature type="domain" description="PAC" evidence="6">
    <location>
        <begin position="433"/>
        <end position="485"/>
    </location>
</feature>
<dbReference type="PROSITE" id="PS50839">
    <property type="entry name" value="CHASE"/>
    <property type="match status" value="1"/>
</dbReference>
<evidence type="ECO:0000256" key="1">
    <source>
        <dbReference type="ARBA" id="ARBA00004370"/>
    </source>
</evidence>
<dbReference type="PROSITE" id="PS50883">
    <property type="entry name" value="EAL"/>
    <property type="match status" value="1"/>
</dbReference>
<dbReference type="SUPFAM" id="SSF55073">
    <property type="entry name" value="Nucleotide cyclase"/>
    <property type="match status" value="1"/>
</dbReference>
<evidence type="ECO:0000313" key="11">
    <source>
        <dbReference type="Proteomes" id="UP001501627"/>
    </source>
</evidence>
<evidence type="ECO:0008006" key="12">
    <source>
        <dbReference type="Google" id="ProtNLM"/>
    </source>
</evidence>
<accession>A0ABP7R4U2</accession>
<feature type="domain" description="CHASE" evidence="7">
    <location>
        <begin position="78"/>
        <end position="252"/>
    </location>
</feature>
<dbReference type="InterPro" id="IPR035919">
    <property type="entry name" value="EAL_sf"/>
</dbReference>
<dbReference type="InterPro" id="IPR043128">
    <property type="entry name" value="Rev_trsase/Diguanyl_cyclase"/>
</dbReference>
<dbReference type="InterPro" id="IPR035965">
    <property type="entry name" value="PAS-like_dom_sf"/>
</dbReference>
<evidence type="ECO:0000259" key="7">
    <source>
        <dbReference type="PROSITE" id="PS50839"/>
    </source>
</evidence>
<sequence length="1064" mass="117005">MKPSSVARCWLWRWLPSLGVALAGVAGCAVLWWQQTQATQEVAQARLERRAGDVAQALQTRMGAYDDLLQGMRNLLVLDPQLTRAQFERAAAGIDLQVRHPGVRNVHFTRWVAGAERTAFEARARADAHLDGSLPRDFAIHPPQERSDYYVVDFFWPLQGNDGLLGLENHSQPANLESMERARDSARLVASAPFDIVQASSERTGIIVRLPVFADGAAQSGGPHFLGAVGVTLRMRDVVDAMRASGQLQDMALALDDVGLAGLPQPQPAMALLGDGPVAPAQAELVRFMVQVGGRQWRLQLWPTASLLSPSEARQPAMLAGGALALVLLLTALVSLLVLRRAQAQALAERSEAVMHESEGRTRALFRQAGVGILQVRVGDGRIVRVNPKFCAIVGYDERTLLHMRFQDVTDARDLPANLQLLARLQAGELDEAQMEKRYLHRDGHVVWTELTVSPLRVEGQHLQHVIFVVQDISERRRVQQLLERSEERLRGILEHMPVGVCQVVDGQFLYMNEHHTRITGFSLAQVGGVDGWWESVIADAHERRRIRGAWEAACNAARDEVDGAIRPIEFVLTSRAGFRRSVELSGVVMGQGHVAVLVDHSLRKEAEAEVLHLAYNDLLTGLPNRRLMRERLERTLAQSTYDRRCGAVLMLDLDHFKTVNETRGHAVGDRLLREVAQRLRDCLHAEDTLARPGGDEFVVLLGQLDADAQAAARRAEETGRSLLEAMQRPIRLDAPVAAAEPGGDGAGETAQHYVTLSLGIAVFDGQQVTADELLQRSDIAMYEAKAAGRNTLRFYDPQMQAAVSARAALEADMRAGLQQGQFVLFYQPKVQRGRVVGAEALLRWRHPERGFVSPAQFIPLAEDCGLILPLGQWVLASACAQLARWSADPLLARLSVAVNVSPRQFHEDDFVAQVLAALAASGAPARRLKLELTEGLLLHNVEDTIAKMEQLRGHGVGFSLDDFGTGYSSLSYLKRLPLQELKIDQSFVRDVLTDPNDAAIARTIIALGASLGLSVVAEGVETQAQRAFLEQSGCDTWQGYLLSPPVPAPDYEALVRRRAETLV</sequence>
<dbReference type="InterPro" id="IPR052155">
    <property type="entry name" value="Biofilm_reg_signaling"/>
</dbReference>
<dbReference type="Gene3D" id="3.30.450.20">
    <property type="entry name" value="PAS domain"/>
    <property type="match status" value="2"/>
</dbReference>
<keyword evidence="4 5" id="KW-0472">Membrane</keyword>
<dbReference type="InterPro" id="IPR000014">
    <property type="entry name" value="PAS"/>
</dbReference>
<protein>
    <recommendedName>
        <fullName evidence="12">EAL domain-containing protein</fullName>
    </recommendedName>
</protein>
<dbReference type="SMART" id="SM00267">
    <property type="entry name" value="GGDEF"/>
    <property type="match status" value="1"/>
</dbReference>
<dbReference type="SMART" id="SM00052">
    <property type="entry name" value="EAL"/>
    <property type="match status" value="1"/>
</dbReference>
<dbReference type="RefSeq" id="WP_344868947.1">
    <property type="nucleotide sequence ID" value="NZ_BAABBP010000009.1"/>
</dbReference>
<dbReference type="SUPFAM" id="SSF141868">
    <property type="entry name" value="EAL domain-like"/>
    <property type="match status" value="1"/>
</dbReference>
<dbReference type="InterPro" id="IPR000160">
    <property type="entry name" value="GGDEF_dom"/>
</dbReference>
<dbReference type="Pfam" id="PF00563">
    <property type="entry name" value="EAL"/>
    <property type="match status" value="1"/>
</dbReference>
<dbReference type="SMART" id="SM00091">
    <property type="entry name" value="PAS"/>
    <property type="match status" value="2"/>
</dbReference>
<evidence type="ECO:0000256" key="2">
    <source>
        <dbReference type="ARBA" id="ARBA00022692"/>
    </source>
</evidence>
<dbReference type="SUPFAM" id="SSF55785">
    <property type="entry name" value="PYP-like sensor domain (PAS domain)"/>
    <property type="match status" value="2"/>
</dbReference>
<evidence type="ECO:0000259" key="9">
    <source>
        <dbReference type="PROSITE" id="PS50887"/>
    </source>
</evidence>
<dbReference type="InterPro" id="IPR006189">
    <property type="entry name" value="CHASE_dom"/>
</dbReference>
<comment type="caution">
    <text evidence="10">The sequence shown here is derived from an EMBL/GenBank/DDBJ whole genome shotgun (WGS) entry which is preliminary data.</text>
</comment>
<dbReference type="CDD" id="cd00130">
    <property type="entry name" value="PAS"/>
    <property type="match status" value="1"/>
</dbReference>
<proteinExistence type="predicted"/>
<keyword evidence="3 5" id="KW-1133">Transmembrane helix</keyword>
<evidence type="ECO:0000256" key="5">
    <source>
        <dbReference type="SAM" id="Phobius"/>
    </source>
</evidence>
<dbReference type="NCBIfam" id="TIGR00254">
    <property type="entry name" value="GGDEF"/>
    <property type="match status" value="1"/>
</dbReference>
<evidence type="ECO:0000259" key="6">
    <source>
        <dbReference type="PROSITE" id="PS50113"/>
    </source>
</evidence>
<dbReference type="Proteomes" id="UP001501627">
    <property type="component" value="Unassembled WGS sequence"/>
</dbReference>
<evidence type="ECO:0000256" key="3">
    <source>
        <dbReference type="ARBA" id="ARBA00022989"/>
    </source>
</evidence>
<dbReference type="PANTHER" id="PTHR44757:SF2">
    <property type="entry name" value="BIOFILM ARCHITECTURE MAINTENANCE PROTEIN MBAA"/>
    <property type="match status" value="1"/>
</dbReference>
<dbReference type="Pfam" id="PF00990">
    <property type="entry name" value="GGDEF"/>
    <property type="match status" value="2"/>
</dbReference>
<evidence type="ECO:0000256" key="4">
    <source>
        <dbReference type="ARBA" id="ARBA00023136"/>
    </source>
</evidence>
<feature type="transmembrane region" description="Helical" evidence="5">
    <location>
        <begin position="12"/>
        <end position="33"/>
    </location>
</feature>
<feature type="transmembrane region" description="Helical" evidence="5">
    <location>
        <begin position="317"/>
        <end position="339"/>
    </location>
</feature>
<dbReference type="Pfam" id="PF13426">
    <property type="entry name" value="PAS_9"/>
    <property type="match status" value="1"/>
</dbReference>
<dbReference type="InterPro" id="IPR029787">
    <property type="entry name" value="Nucleotide_cyclase"/>
</dbReference>
<dbReference type="CDD" id="cd01949">
    <property type="entry name" value="GGDEF"/>
    <property type="match status" value="1"/>
</dbReference>
<reference evidence="11" key="1">
    <citation type="journal article" date="2019" name="Int. J. Syst. Evol. Microbiol.">
        <title>The Global Catalogue of Microorganisms (GCM) 10K type strain sequencing project: providing services to taxonomists for standard genome sequencing and annotation.</title>
        <authorList>
            <consortium name="The Broad Institute Genomics Platform"/>
            <consortium name="The Broad Institute Genome Sequencing Center for Infectious Disease"/>
            <person name="Wu L."/>
            <person name="Ma J."/>
        </authorList>
    </citation>
    <scope>NUCLEOTIDE SEQUENCE [LARGE SCALE GENOMIC DNA]</scope>
    <source>
        <strain evidence="11">JCM 17561</strain>
    </source>
</reference>
<dbReference type="EMBL" id="BAABBP010000009">
    <property type="protein sequence ID" value="GAA3991712.1"/>
    <property type="molecule type" value="Genomic_DNA"/>
</dbReference>
<evidence type="ECO:0000313" key="10">
    <source>
        <dbReference type="EMBL" id="GAA3991712.1"/>
    </source>
</evidence>
<dbReference type="InterPro" id="IPR001633">
    <property type="entry name" value="EAL_dom"/>
</dbReference>
<dbReference type="NCBIfam" id="TIGR00229">
    <property type="entry name" value="sensory_box"/>
    <property type="match status" value="2"/>
</dbReference>
<feature type="domain" description="EAL" evidence="8">
    <location>
        <begin position="807"/>
        <end position="1060"/>
    </location>
</feature>
<dbReference type="InterPro" id="IPR042240">
    <property type="entry name" value="CHASE_sf"/>
</dbReference>
<dbReference type="PROSITE" id="PS50887">
    <property type="entry name" value="GGDEF"/>
    <property type="match status" value="1"/>
</dbReference>
<gene>
    <name evidence="10" type="ORF">GCM10022279_13590</name>
</gene>
<evidence type="ECO:0000259" key="8">
    <source>
        <dbReference type="PROSITE" id="PS50883"/>
    </source>
</evidence>
<dbReference type="Gene3D" id="3.30.450.350">
    <property type="entry name" value="CHASE domain"/>
    <property type="match status" value="1"/>
</dbReference>
<dbReference type="Gene3D" id="3.20.20.450">
    <property type="entry name" value="EAL domain"/>
    <property type="match status" value="1"/>
</dbReference>
<dbReference type="SMART" id="SM01079">
    <property type="entry name" value="CHASE"/>
    <property type="match status" value="1"/>
</dbReference>
<organism evidence="10 11">
    <name type="scientific">Comamonas faecalis</name>
    <dbReference type="NCBI Taxonomy" id="1387849"/>
    <lineage>
        <taxon>Bacteria</taxon>
        <taxon>Pseudomonadati</taxon>
        <taxon>Pseudomonadota</taxon>
        <taxon>Betaproteobacteria</taxon>
        <taxon>Burkholderiales</taxon>
        <taxon>Comamonadaceae</taxon>
        <taxon>Comamonas</taxon>
    </lineage>
</organism>
<feature type="domain" description="GGDEF" evidence="9">
    <location>
        <begin position="645"/>
        <end position="798"/>
    </location>
</feature>
<dbReference type="InterPro" id="IPR001610">
    <property type="entry name" value="PAC"/>
</dbReference>
<dbReference type="PROSITE" id="PS51257">
    <property type="entry name" value="PROKAR_LIPOPROTEIN"/>
    <property type="match status" value="1"/>
</dbReference>
<dbReference type="CDD" id="cd01948">
    <property type="entry name" value="EAL"/>
    <property type="match status" value="1"/>
</dbReference>
<dbReference type="InterPro" id="IPR000700">
    <property type="entry name" value="PAS-assoc_C"/>
</dbReference>
<dbReference type="Pfam" id="PF03924">
    <property type="entry name" value="CHASE"/>
    <property type="match status" value="1"/>
</dbReference>
<dbReference type="PROSITE" id="PS50113">
    <property type="entry name" value="PAC"/>
    <property type="match status" value="1"/>
</dbReference>
<dbReference type="Pfam" id="PF13188">
    <property type="entry name" value="PAS_8"/>
    <property type="match status" value="1"/>
</dbReference>
<name>A0ABP7R4U2_9BURK</name>
<keyword evidence="11" id="KW-1185">Reference proteome</keyword>
<dbReference type="PANTHER" id="PTHR44757">
    <property type="entry name" value="DIGUANYLATE CYCLASE DGCP"/>
    <property type="match status" value="1"/>
</dbReference>
<dbReference type="Gene3D" id="3.30.70.270">
    <property type="match status" value="1"/>
</dbReference>
<comment type="subcellular location">
    <subcellularLocation>
        <location evidence="1">Membrane</location>
    </subcellularLocation>
</comment>
<dbReference type="SMART" id="SM00086">
    <property type="entry name" value="PAC"/>
    <property type="match status" value="1"/>
</dbReference>
<keyword evidence="2 5" id="KW-0812">Transmembrane</keyword>